<organism evidence="3 4">
    <name type="scientific">Prorocentrum cordatum</name>
    <dbReference type="NCBI Taxonomy" id="2364126"/>
    <lineage>
        <taxon>Eukaryota</taxon>
        <taxon>Sar</taxon>
        <taxon>Alveolata</taxon>
        <taxon>Dinophyceae</taxon>
        <taxon>Prorocentrales</taxon>
        <taxon>Prorocentraceae</taxon>
        <taxon>Prorocentrum</taxon>
    </lineage>
</organism>
<protein>
    <recommendedName>
        <fullName evidence="5">Ion transport domain-containing protein</fullName>
    </recommendedName>
</protein>
<evidence type="ECO:0000256" key="2">
    <source>
        <dbReference type="SAM" id="Phobius"/>
    </source>
</evidence>
<keyword evidence="2" id="KW-0812">Transmembrane</keyword>
<gene>
    <name evidence="3" type="ORF">PCOR1329_LOCUS37374</name>
</gene>
<evidence type="ECO:0000256" key="1">
    <source>
        <dbReference type="SAM" id="MobiDB-lite"/>
    </source>
</evidence>
<dbReference type="Gene3D" id="1.10.287.70">
    <property type="match status" value="1"/>
</dbReference>
<evidence type="ECO:0008006" key="5">
    <source>
        <dbReference type="Google" id="ProtNLM"/>
    </source>
</evidence>
<name>A0ABN9TB13_9DINO</name>
<dbReference type="PANTHER" id="PTHR10217:SF435">
    <property type="entry name" value="POTASSIUM VOLTAGE-GATED CHANNEL PROTEIN EAG"/>
    <property type="match status" value="1"/>
</dbReference>
<sequence length="468" mass="51720">MLDAGSSCTGWAGASGEPSKALPAPLVDGHGDASILAAREAPLAEAQRALSGALAEAFAGLHRAQQILDADLCGALAEEPARAAGGLRLPTSCFPRLQHRDAAEPPASTVPAVERGAVSGTVADVLSSAEVERHQKRHNYSEEVLGHWGRIVAGLEEMRSSGMSQLHSTWIDAKAFTLFVANPAHDVKRGSERSPHTPGGSLALGRNFEFHRSSQQSSKRPSLHEECEVDGPGQAWEAIRFVLLVVLHPFTKFRILWDLVGMVFCLYDVTMLPAQVFEFPEGYLVIRWYYDWISGSFWSLDILLNFSTGYQRHGLVEMRKDKVASHYIRSWFVPDLIITIFGWFSIFLSISNSGIFRFGKAASRSLRALRLLRMPKINASFNQILSSMNSESLTILGGLVKFLVILILVTHYVACVWYWLADADGHTWKDRFMDSGDSEMYGYFILAGGHPCTGPSRSSRPHLWRSCQ</sequence>
<accession>A0ABN9TB13</accession>
<feature type="transmembrane region" description="Helical" evidence="2">
    <location>
        <begin position="395"/>
        <end position="421"/>
    </location>
</feature>
<reference evidence="3" key="1">
    <citation type="submission" date="2023-10" db="EMBL/GenBank/DDBJ databases">
        <authorList>
            <person name="Chen Y."/>
            <person name="Shah S."/>
            <person name="Dougan E. K."/>
            <person name="Thang M."/>
            <person name="Chan C."/>
        </authorList>
    </citation>
    <scope>NUCLEOTIDE SEQUENCE [LARGE SCALE GENOMIC DNA]</scope>
</reference>
<dbReference type="SUPFAM" id="SSF81324">
    <property type="entry name" value="Voltage-gated potassium channels"/>
    <property type="match status" value="1"/>
</dbReference>
<dbReference type="EMBL" id="CAUYUJ010014530">
    <property type="protein sequence ID" value="CAK0842698.1"/>
    <property type="molecule type" value="Genomic_DNA"/>
</dbReference>
<keyword evidence="2" id="KW-0472">Membrane</keyword>
<proteinExistence type="predicted"/>
<evidence type="ECO:0000313" key="4">
    <source>
        <dbReference type="Proteomes" id="UP001189429"/>
    </source>
</evidence>
<keyword evidence="2" id="KW-1133">Transmembrane helix</keyword>
<dbReference type="PANTHER" id="PTHR10217">
    <property type="entry name" value="VOLTAGE AND LIGAND GATED POTASSIUM CHANNEL"/>
    <property type="match status" value="1"/>
</dbReference>
<comment type="caution">
    <text evidence="3">The sequence shown here is derived from an EMBL/GenBank/DDBJ whole genome shotgun (WGS) entry which is preliminary data.</text>
</comment>
<evidence type="ECO:0000313" key="3">
    <source>
        <dbReference type="EMBL" id="CAK0842698.1"/>
    </source>
</evidence>
<dbReference type="Proteomes" id="UP001189429">
    <property type="component" value="Unassembled WGS sequence"/>
</dbReference>
<feature type="region of interest" description="Disordered" evidence="1">
    <location>
        <begin position="1"/>
        <end position="25"/>
    </location>
</feature>
<keyword evidence="4" id="KW-1185">Reference proteome</keyword>
<feature type="transmembrane region" description="Helical" evidence="2">
    <location>
        <begin position="331"/>
        <end position="350"/>
    </location>
</feature>
<dbReference type="InterPro" id="IPR050818">
    <property type="entry name" value="KCNH_animal-type"/>
</dbReference>